<reference evidence="1 2" key="1">
    <citation type="journal article" date="2016" name="Mol. Biol. Evol.">
        <title>Comparative Genomics of Early-Diverging Mushroom-Forming Fungi Provides Insights into the Origins of Lignocellulose Decay Capabilities.</title>
        <authorList>
            <person name="Nagy L.G."/>
            <person name="Riley R."/>
            <person name="Tritt A."/>
            <person name="Adam C."/>
            <person name="Daum C."/>
            <person name="Floudas D."/>
            <person name="Sun H."/>
            <person name="Yadav J.S."/>
            <person name="Pangilinan J."/>
            <person name="Larsson K.H."/>
            <person name="Matsuura K."/>
            <person name="Barry K."/>
            <person name="Labutti K."/>
            <person name="Kuo R."/>
            <person name="Ohm R.A."/>
            <person name="Bhattacharya S.S."/>
            <person name="Shirouzu T."/>
            <person name="Yoshinaga Y."/>
            <person name="Martin F.M."/>
            <person name="Grigoriev I.V."/>
            <person name="Hibbett D.S."/>
        </authorList>
    </citation>
    <scope>NUCLEOTIDE SEQUENCE [LARGE SCALE GENOMIC DNA]</scope>
    <source>
        <strain evidence="1 2">HHB12029</strain>
    </source>
</reference>
<name>A0A165FYP5_EXIGL</name>
<keyword evidence="2" id="KW-1185">Reference proteome</keyword>
<proteinExistence type="predicted"/>
<dbReference type="InParanoid" id="A0A165FYP5"/>
<gene>
    <name evidence="1" type="ORF">EXIGLDRAFT_721090</name>
</gene>
<dbReference type="Proteomes" id="UP000077266">
    <property type="component" value="Unassembled WGS sequence"/>
</dbReference>
<protein>
    <submittedName>
        <fullName evidence="1">Uncharacterized protein</fullName>
    </submittedName>
</protein>
<evidence type="ECO:0000313" key="2">
    <source>
        <dbReference type="Proteomes" id="UP000077266"/>
    </source>
</evidence>
<dbReference type="EMBL" id="KV426065">
    <property type="protein sequence ID" value="KZV89723.1"/>
    <property type="molecule type" value="Genomic_DNA"/>
</dbReference>
<evidence type="ECO:0000313" key="1">
    <source>
        <dbReference type="EMBL" id="KZV89723.1"/>
    </source>
</evidence>
<sequence length="154" mass="16547">MTTVLSRTRDGHSLPAALHPKRDKNTLLQLRGASRFSTLLTAGDSRDPSNAVTGHFSPSPVPKGAVVLEAAIVSRNTSPGATDGAIPYDLEPITPGDDKAALGLLVKWADTRHREFEEHLRDVVTVVKYIARTHIAFFLAGDKDSLCSNSTCLS</sequence>
<dbReference type="AlphaFoldDB" id="A0A165FYP5"/>
<organism evidence="1 2">
    <name type="scientific">Exidia glandulosa HHB12029</name>
    <dbReference type="NCBI Taxonomy" id="1314781"/>
    <lineage>
        <taxon>Eukaryota</taxon>
        <taxon>Fungi</taxon>
        <taxon>Dikarya</taxon>
        <taxon>Basidiomycota</taxon>
        <taxon>Agaricomycotina</taxon>
        <taxon>Agaricomycetes</taxon>
        <taxon>Auriculariales</taxon>
        <taxon>Exidiaceae</taxon>
        <taxon>Exidia</taxon>
    </lineage>
</organism>
<accession>A0A165FYP5</accession>